<gene>
    <name evidence="1" type="ORF">F2P81_002363</name>
</gene>
<accession>A0A6A4TRI3</accession>
<name>A0A6A4TRI3_SCOMX</name>
<sequence length="147" mass="16542">MGDAVGCREFTRLPVAAYAGFREGIFLSVVNYCHTATTPFPPENDGEWREVISFEFLRDELATSSQRWRRSDRGKTVLLQSDGTPLENSRGDRRHSPLRHCKLSKNKRTVACLCMHCPAAVQVILISAQVLNLTPDPEALREDPNKT</sequence>
<evidence type="ECO:0000313" key="2">
    <source>
        <dbReference type="Proteomes" id="UP000438429"/>
    </source>
</evidence>
<proteinExistence type="predicted"/>
<dbReference type="Proteomes" id="UP000438429">
    <property type="component" value="Unassembled WGS sequence"/>
</dbReference>
<protein>
    <submittedName>
        <fullName evidence="1">Uncharacterized protein</fullName>
    </submittedName>
</protein>
<dbReference type="AlphaFoldDB" id="A0A6A4TRI3"/>
<organism evidence="1 2">
    <name type="scientific">Scophthalmus maximus</name>
    <name type="common">Turbot</name>
    <name type="synonym">Psetta maxima</name>
    <dbReference type="NCBI Taxonomy" id="52904"/>
    <lineage>
        <taxon>Eukaryota</taxon>
        <taxon>Metazoa</taxon>
        <taxon>Chordata</taxon>
        <taxon>Craniata</taxon>
        <taxon>Vertebrata</taxon>
        <taxon>Euteleostomi</taxon>
        <taxon>Actinopterygii</taxon>
        <taxon>Neopterygii</taxon>
        <taxon>Teleostei</taxon>
        <taxon>Neoteleostei</taxon>
        <taxon>Acanthomorphata</taxon>
        <taxon>Carangaria</taxon>
        <taxon>Pleuronectiformes</taxon>
        <taxon>Pleuronectoidei</taxon>
        <taxon>Scophthalmidae</taxon>
        <taxon>Scophthalmus</taxon>
    </lineage>
</organism>
<evidence type="ECO:0000313" key="1">
    <source>
        <dbReference type="EMBL" id="KAF0045834.1"/>
    </source>
</evidence>
<comment type="caution">
    <text evidence="1">The sequence shown here is derived from an EMBL/GenBank/DDBJ whole genome shotgun (WGS) entry which is preliminary data.</text>
</comment>
<dbReference type="EMBL" id="VEVO01000002">
    <property type="protein sequence ID" value="KAF0045834.1"/>
    <property type="molecule type" value="Genomic_DNA"/>
</dbReference>
<reference evidence="1 2" key="1">
    <citation type="submission" date="2019-06" db="EMBL/GenBank/DDBJ databases">
        <title>Draft genomes of female and male turbot (Scophthalmus maximus).</title>
        <authorList>
            <person name="Xu H."/>
            <person name="Xu X.-W."/>
            <person name="Shao C."/>
            <person name="Chen S."/>
        </authorList>
    </citation>
    <scope>NUCLEOTIDE SEQUENCE [LARGE SCALE GENOMIC DNA]</scope>
    <source>
        <strain evidence="1">Ysfricsl-2016a</strain>
        <tissue evidence="1">Blood</tissue>
    </source>
</reference>